<gene>
    <name evidence="1" type="ORF">SCALOS_LOCUS4508</name>
</gene>
<evidence type="ECO:0000313" key="2">
    <source>
        <dbReference type="Proteomes" id="UP000789860"/>
    </source>
</evidence>
<comment type="caution">
    <text evidence="1">The sequence shown here is derived from an EMBL/GenBank/DDBJ whole genome shotgun (WGS) entry which is preliminary data.</text>
</comment>
<dbReference type="Proteomes" id="UP000789860">
    <property type="component" value="Unassembled WGS sequence"/>
</dbReference>
<dbReference type="EMBL" id="CAJVPM010006182">
    <property type="protein sequence ID" value="CAG8532365.1"/>
    <property type="molecule type" value="Genomic_DNA"/>
</dbReference>
<sequence>MDETPVYFDIAGAMTMNTKDAKTIHIKYWNNSRPELHNSKALLVFDSFLAHIIDQIKAALRSGNTDLAVIPRGLTNKLRKYWHRWMTNGGNGMTKNGNLNEDHLIYNDDDESNNEEESDEDEEEESDEEPDE</sequence>
<keyword evidence="2" id="KW-1185">Reference proteome</keyword>
<evidence type="ECO:0000313" key="1">
    <source>
        <dbReference type="EMBL" id="CAG8532365.1"/>
    </source>
</evidence>
<protein>
    <submittedName>
        <fullName evidence="1">7714_t:CDS:1</fullName>
    </submittedName>
</protein>
<organism evidence="1 2">
    <name type="scientific">Scutellospora calospora</name>
    <dbReference type="NCBI Taxonomy" id="85575"/>
    <lineage>
        <taxon>Eukaryota</taxon>
        <taxon>Fungi</taxon>
        <taxon>Fungi incertae sedis</taxon>
        <taxon>Mucoromycota</taxon>
        <taxon>Glomeromycotina</taxon>
        <taxon>Glomeromycetes</taxon>
        <taxon>Diversisporales</taxon>
        <taxon>Gigasporaceae</taxon>
        <taxon>Scutellospora</taxon>
    </lineage>
</organism>
<reference evidence="1" key="1">
    <citation type="submission" date="2021-06" db="EMBL/GenBank/DDBJ databases">
        <authorList>
            <person name="Kallberg Y."/>
            <person name="Tangrot J."/>
            <person name="Rosling A."/>
        </authorList>
    </citation>
    <scope>NUCLEOTIDE SEQUENCE</scope>
    <source>
        <strain evidence="1">AU212A</strain>
    </source>
</reference>
<name>A0ACA9LI17_9GLOM</name>
<proteinExistence type="predicted"/>
<accession>A0ACA9LI17</accession>